<gene>
    <name evidence="1" type="primary">CCL4</name>
    <name evidence="1" type="ORF">GBF38_020847</name>
</gene>
<sequence>MAALRLALAVFVVMLAVINVTEGMRGSGPKKCCSVFNDKPMQKSRVMGYTKTSQRCANPAVLFTTTTGRRVCARPSAAWVKELITYLDAKPVPGETSNV</sequence>
<protein>
    <submittedName>
        <fullName evidence="1">C-C motif chemokine 4</fullName>
    </submittedName>
</protein>
<reference evidence="1" key="1">
    <citation type="submission" date="2020-04" db="EMBL/GenBank/DDBJ databases">
        <title>A chromosome-scale assembly and high-density genetic map of the yellow drum (Nibea albiflora) genome.</title>
        <authorList>
            <person name="Xu D."/>
            <person name="Zhang W."/>
            <person name="Chen R."/>
            <person name="Tan P."/>
            <person name="Wang L."/>
            <person name="Song H."/>
            <person name="Tian L."/>
            <person name="Zhu Q."/>
            <person name="Wang B."/>
        </authorList>
    </citation>
    <scope>NUCLEOTIDE SEQUENCE</scope>
    <source>
        <strain evidence="1">ZJHYS-2018</strain>
    </source>
</reference>
<proteinExistence type="predicted"/>
<keyword evidence="2" id="KW-1185">Reference proteome</keyword>
<accession>A0ACB7FGB0</accession>
<organism evidence="1 2">
    <name type="scientific">Nibea albiflora</name>
    <name type="common">Yellow drum</name>
    <name type="synonym">Corvina albiflora</name>
    <dbReference type="NCBI Taxonomy" id="240163"/>
    <lineage>
        <taxon>Eukaryota</taxon>
        <taxon>Metazoa</taxon>
        <taxon>Chordata</taxon>
        <taxon>Craniata</taxon>
        <taxon>Vertebrata</taxon>
        <taxon>Euteleostomi</taxon>
        <taxon>Actinopterygii</taxon>
        <taxon>Neopterygii</taxon>
        <taxon>Teleostei</taxon>
        <taxon>Neoteleostei</taxon>
        <taxon>Acanthomorphata</taxon>
        <taxon>Eupercaria</taxon>
        <taxon>Sciaenidae</taxon>
        <taxon>Nibea</taxon>
    </lineage>
</organism>
<name>A0ACB7FGB0_NIBAL</name>
<evidence type="ECO:0000313" key="1">
    <source>
        <dbReference type="EMBL" id="KAG8012898.1"/>
    </source>
</evidence>
<comment type="caution">
    <text evidence="1">The sequence shown here is derived from an EMBL/GenBank/DDBJ whole genome shotgun (WGS) entry which is preliminary data.</text>
</comment>
<dbReference type="Proteomes" id="UP000805704">
    <property type="component" value="Chromosome 12"/>
</dbReference>
<dbReference type="EMBL" id="CM024800">
    <property type="protein sequence ID" value="KAG8012898.1"/>
    <property type="molecule type" value="Genomic_DNA"/>
</dbReference>
<evidence type="ECO:0000313" key="2">
    <source>
        <dbReference type="Proteomes" id="UP000805704"/>
    </source>
</evidence>